<evidence type="ECO:0000313" key="2">
    <source>
        <dbReference type="EMBL" id="BAJ92921.1"/>
    </source>
</evidence>
<name>F2DCV0_HORVV</name>
<sequence>MPSLIHMRPMTMAASGSSSAGLDRISFAPLQPRLRASPYRSWTRSIPASSPISSPSWPASIARGPCLVPLQLTAPAYRSQGLARPRDGSQWRPSRVLQIRRPTDLCHPSKASNASRLSHILSAFYLSNAHASFGSCFRFSPTYFFPPL</sequence>
<accession>F2DCV0</accession>
<dbReference type="EMBL" id="AK361717">
    <property type="protein sequence ID" value="BAJ92921.1"/>
    <property type="molecule type" value="mRNA"/>
</dbReference>
<dbReference type="AlphaFoldDB" id="F2DCV0"/>
<evidence type="ECO:0000256" key="1">
    <source>
        <dbReference type="SAM" id="MobiDB-lite"/>
    </source>
</evidence>
<organism evidence="2">
    <name type="scientific">Hordeum vulgare subsp. vulgare</name>
    <name type="common">Domesticated barley</name>
    <dbReference type="NCBI Taxonomy" id="112509"/>
    <lineage>
        <taxon>Eukaryota</taxon>
        <taxon>Viridiplantae</taxon>
        <taxon>Streptophyta</taxon>
        <taxon>Embryophyta</taxon>
        <taxon>Tracheophyta</taxon>
        <taxon>Spermatophyta</taxon>
        <taxon>Magnoliopsida</taxon>
        <taxon>Liliopsida</taxon>
        <taxon>Poales</taxon>
        <taxon>Poaceae</taxon>
        <taxon>BOP clade</taxon>
        <taxon>Pooideae</taxon>
        <taxon>Triticodae</taxon>
        <taxon>Triticeae</taxon>
        <taxon>Hordeinae</taxon>
        <taxon>Hordeum</taxon>
    </lineage>
</organism>
<reference evidence="2" key="1">
    <citation type="journal article" date="2011" name="Plant Physiol.">
        <title>Comprehensive sequence analysis of 24,783 barley full-length cDNAs derived from 12 clone libraries.</title>
        <authorList>
            <person name="Matsumoto T."/>
            <person name="Tanaka T."/>
            <person name="Sakai H."/>
            <person name="Amano N."/>
            <person name="Kanamori H."/>
            <person name="Kurita K."/>
            <person name="Kikuta A."/>
            <person name="Kamiya K."/>
            <person name="Yamamoto M."/>
            <person name="Ikawa H."/>
            <person name="Fujii N."/>
            <person name="Hori K."/>
            <person name="Itoh T."/>
            <person name="Sato K."/>
        </authorList>
    </citation>
    <scope>NUCLEOTIDE SEQUENCE</scope>
    <source>
        <tissue evidence="2">Shoot</tissue>
    </source>
</reference>
<feature type="region of interest" description="Disordered" evidence="1">
    <location>
        <begin position="1"/>
        <end position="20"/>
    </location>
</feature>
<protein>
    <submittedName>
        <fullName evidence="2">Predicted protein</fullName>
    </submittedName>
</protein>
<proteinExistence type="evidence at transcript level"/>